<dbReference type="EMBL" id="CAFBQL010000008">
    <property type="protein sequence ID" value="CAB5061976.1"/>
    <property type="molecule type" value="Genomic_DNA"/>
</dbReference>
<organism evidence="3">
    <name type="scientific">freshwater metagenome</name>
    <dbReference type="NCBI Taxonomy" id="449393"/>
    <lineage>
        <taxon>unclassified sequences</taxon>
        <taxon>metagenomes</taxon>
        <taxon>ecological metagenomes</taxon>
    </lineage>
</organism>
<dbReference type="PANTHER" id="PTHR39420:SF2">
    <property type="entry name" value="HYDROLASE"/>
    <property type="match status" value="1"/>
</dbReference>
<dbReference type="NCBIfam" id="TIGR03624">
    <property type="entry name" value="putative hydrolase"/>
    <property type="match status" value="1"/>
</dbReference>
<proteinExistence type="predicted"/>
<dbReference type="AlphaFoldDB" id="A0A6J7DD54"/>
<dbReference type="EMBL" id="CAEZZC010000008">
    <property type="protein sequence ID" value="CAB4749572.1"/>
    <property type="molecule type" value="Genomic_DNA"/>
</dbReference>
<dbReference type="InterPro" id="IPR042271">
    <property type="entry name" value="Zinicin_2_N"/>
</dbReference>
<dbReference type="EMBL" id="CAFBMV010000008">
    <property type="protein sequence ID" value="CAB4928393.1"/>
    <property type="molecule type" value="Genomic_DNA"/>
</dbReference>
<evidence type="ECO:0000313" key="3">
    <source>
        <dbReference type="EMBL" id="CAB4868261.1"/>
    </source>
</evidence>
<dbReference type="PANTHER" id="PTHR39420">
    <property type="match status" value="1"/>
</dbReference>
<evidence type="ECO:0000313" key="4">
    <source>
        <dbReference type="EMBL" id="CAB4928393.1"/>
    </source>
</evidence>
<reference evidence="3" key="1">
    <citation type="submission" date="2020-05" db="EMBL/GenBank/DDBJ databases">
        <authorList>
            <person name="Chiriac C."/>
            <person name="Salcher M."/>
            <person name="Ghai R."/>
            <person name="Kavagutti S V."/>
        </authorList>
    </citation>
    <scope>NUCLEOTIDE SEQUENCE</scope>
</reference>
<dbReference type="EMBL" id="CAEZWT010000013">
    <property type="protein sequence ID" value="CAB4662536.1"/>
    <property type="molecule type" value="Genomic_DNA"/>
</dbReference>
<dbReference type="Pfam" id="PF10103">
    <property type="entry name" value="Zincin_2"/>
    <property type="match status" value="1"/>
</dbReference>
<accession>A0A6J7DD54</accession>
<dbReference type="InterPro" id="IPR018766">
    <property type="entry name" value="Zinicin_2"/>
</dbReference>
<dbReference type="Gene3D" id="1.20.150.30">
    <property type="entry name" value="Zincin-like metallopeptidase, N-terminal domain"/>
    <property type="match status" value="1"/>
</dbReference>
<dbReference type="EMBL" id="CAFBLE010000006">
    <property type="protein sequence ID" value="CAB4868261.1"/>
    <property type="molecule type" value="Genomic_DNA"/>
</dbReference>
<evidence type="ECO:0000313" key="2">
    <source>
        <dbReference type="EMBL" id="CAB4749572.1"/>
    </source>
</evidence>
<evidence type="ECO:0000313" key="5">
    <source>
        <dbReference type="EMBL" id="CAB5061976.1"/>
    </source>
</evidence>
<sequence>MVDAMTPFGFTPDDGSEETPPDFAALFAALQSQLQSQFGDQLPENLQKDIQEQFAKLGINPVGFLNPFQSSATGKALPVDVIRDIAKKFVSAAGNKPVGQSDVAQMREAMEIADLWLNEATVFPANSNEKIVLSRSDWVDATLTGWQESVEPLAAGLAQAMSSIIDEQELPEGAAAIGAVTGLLRTFIGTLIATQLGQCIGGLASTVTGAHDVGLPLISPPRPALIAENIAAWGADIGVAESEVRIFHALREGAVARLFDNNPWLIEYMRSAISDYGKGIRIDISQIQNQIQESMDSGAIDPENPETFSIALNQGVFTPEETPSQKYALSKLETALALIDGWADDVTTLAAGNRLPGIEALRETLRRHRASSSPAQQLFSSLFGLEVSPRMSREASAFWAEIRKVGELAGRDQIWSGILPTQEELTDASAYLKSVEIPDDLSGLSE</sequence>
<evidence type="ECO:0000313" key="1">
    <source>
        <dbReference type="EMBL" id="CAB4662536.1"/>
    </source>
</evidence>
<dbReference type="SUPFAM" id="SSF55486">
    <property type="entry name" value="Metalloproteases ('zincins'), catalytic domain"/>
    <property type="match status" value="1"/>
</dbReference>
<gene>
    <name evidence="1" type="ORF">UFOPK2289_00621</name>
    <name evidence="2" type="ORF">UFOPK2822_00727</name>
    <name evidence="3" type="ORF">UFOPK3346_00872</name>
    <name evidence="4" type="ORF">UFOPK3670_01115</name>
    <name evidence="5" type="ORF">UFOPK4308_01162</name>
</gene>
<protein>
    <submittedName>
        <fullName evidence="3">Unannotated protein</fullName>
    </submittedName>
</protein>
<name>A0A6J7DD54_9ZZZZ</name>